<accession>A0A7R7XR46</accession>
<dbReference type="KEGG" id="apuu:APUU_50902A"/>
<dbReference type="EMBL" id="AP024447">
    <property type="protein sequence ID" value="BCS26191.1"/>
    <property type="molecule type" value="Genomic_DNA"/>
</dbReference>
<sequence>MKSSVVDQSAFLQSFGCGNSQFVENDRQGPCSQSNRSTHSIRPTWVQVQDMDFFQVPYRMRENACQSCCPAQPKVFFLQHGVPYARRACFVTEALFLSRRPPGLCGF</sequence>
<evidence type="ECO:0000313" key="2">
    <source>
        <dbReference type="Proteomes" id="UP000654913"/>
    </source>
</evidence>
<dbReference type="GeneID" id="64976196"/>
<dbReference type="RefSeq" id="XP_041558385.1">
    <property type="nucleotide sequence ID" value="XM_041705951.1"/>
</dbReference>
<dbReference type="Proteomes" id="UP000654913">
    <property type="component" value="Chromosome 5"/>
</dbReference>
<evidence type="ECO:0000313" key="1">
    <source>
        <dbReference type="EMBL" id="BCS26191.1"/>
    </source>
</evidence>
<protein>
    <submittedName>
        <fullName evidence="1">Uncharacterized protein</fullName>
    </submittedName>
</protein>
<gene>
    <name evidence="1" type="ORF">APUU_50902A</name>
</gene>
<organism evidence="1 2">
    <name type="scientific">Aspergillus puulaauensis</name>
    <dbReference type="NCBI Taxonomy" id="1220207"/>
    <lineage>
        <taxon>Eukaryota</taxon>
        <taxon>Fungi</taxon>
        <taxon>Dikarya</taxon>
        <taxon>Ascomycota</taxon>
        <taxon>Pezizomycotina</taxon>
        <taxon>Eurotiomycetes</taxon>
        <taxon>Eurotiomycetidae</taxon>
        <taxon>Eurotiales</taxon>
        <taxon>Aspergillaceae</taxon>
        <taxon>Aspergillus</taxon>
    </lineage>
</organism>
<reference evidence="1" key="2">
    <citation type="submission" date="2021-02" db="EMBL/GenBank/DDBJ databases">
        <title>Aspergillus puulaauensis MK2 genome sequence.</title>
        <authorList>
            <person name="Futagami T."/>
            <person name="Mori K."/>
            <person name="Kadooka C."/>
            <person name="Tanaka T."/>
        </authorList>
    </citation>
    <scope>NUCLEOTIDE SEQUENCE</scope>
    <source>
        <strain evidence="1">MK2</strain>
    </source>
</reference>
<reference evidence="1" key="1">
    <citation type="submission" date="2021-01" db="EMBL/GenBank/DDBJ databases">
        <authorList>
            <consortium name="Aspergillus puulaauensis MK2 genome sequencing consortium"/>
            <person name="Kazuki M."/>
            <person name="Futagami T."/>
        </authorList>
    </citation>
    <scope>NUCLEOTIDE SEQUENCE</scope>
    <source>
        <strain evidence="1">MK2</strain>
    </source>
</reference>
<dbReference type="AlphaFoldDB" id="A0A7R7XR46"/>
<proteinExistence type="predicted"/>
<keyword evidence="2" id="KW-1185">Reference proteome</keyword>
<name>A0A7R7XR46_9EURO</name>